<keyword evidence="3" id="KW-1185">Reference proteome</keyword>
<name>A0A975IT37_9CAUL</name>
<dbReference type="Proteomes" id="UP000676409">
    <property type="component" value="Chromosome"/>
</dbReference>
<dbReference type="PANTHER" id="PTHR43610">
    <property type="entry name" value="BLL6696 PROTEIN"/>
    <property type="match status" value="1"/>
</dbReference>
<protein>
    <submittedName>
        <fullName evidence="2">GNAT family N-acetyltransferase</fullName>
    </submittedName>
</protein>
<dbReference type="AlphaFoldDB" id="A0A975IT37"/>
<dbReference type="InterPro" id="IPR000182">
    <property type="entry name" value="GNAT_dom"/>
</dbReference>
<reference evidence="2" key="1">
    <citation type="submission" date="2021-04" db="EMBL/GenBank/DDBJ databases">
        <title>The complete genome sequence of Caulobacter sp. S6.</title>
        <authorList>
            <person name="Tang Y."/>
            <person name="Ouyang W."/>
            <person name="Liu Q."/>
            <person name="Huang B."/>
            <person name="Guo Z."/>
            <person name="Lei P."/>
        </authorList>
    </citation>
    <scope>NUCLEOTIDE SEQUENCE</scope>
    <source>
        <strain evidence="2">S6</strain>
    </source>
</reference>
<dbReference type="PANTHER" id="PTHR43610:SF1">
    <property type="entry name" value="N-ACETYLTRANSFERASE DOMAIN-CONTAINING PROTEIN"/>
    <property type="match status" value="1"/>
</dbReference>
<dbReference type="Gene3D" id="3.40.630.30">
    <property type="match status" value="1"/>
</dbReference>
<dbReference type="KEGG" id="caul:KCG34_14590"/>
<gene>
    <name evidence="2" type="ORF">KCG34_14590</name>
</gene>
<dbReference type="RefSeq" id="WP_211936377.1">
    <property type="nucleotide sequence ID" value="NZ_CP073078.1"/>
</dbReference>
<feature type="domain" description="N-acetyltransferase" evidence="1">
    <location>
        <begin position="22"/>
        <end position="181"/>
    </location>
</feature>
<dbReference type="GO" id="GO:0016747">
    <property type="term" value="F:acyltransferase activity, transferring groups other than amino-acyl groups"/>
    <property type="evidence" value="ECO:0007669"/>
    <property type="project" value="InterPro"/>
</dbReference>
<sequence length="199" mass="21924">MSTARVMELGGVDLQGRFVRMTRLDEAHREALRAVCAADQGIWTLYPYSMVGEGFDAYWDRAMGRNADGSGAIFAILKDGELVGVSGFGPDRVNQTAEIGGTYLHPDVRGGPVNPESKLLMLDHAFKQGCRRVQFRVDAMNVRSAGAMRKLGAHQDGVLRQDLVTWTGRVRDTIVFSILKDEWPEVRAGLAARVEAFLV</sequence>
<accession>A0A975IT37</accession>
<organism evidence="2 3">
    <name type="scientific">Phenylobacterium montanum</name>
    <dbReference type="NCBI Taxonomy" id="2823693"/>
    <lineage>
        <taxon>Bacteria</taxon>
        <taxon>Pseudomonadati</taxon>
        <taxon>Pseudomonadota</taxon>
        <taxon>Alphaproteobacteria</taxon>
        <taxon>Caulobacterales</taxon>
        <taxon>Caulobacteraceae</taxon>
        <taxon>Phenylobacterium</taxon>
    </lineage>
</organism>
<dbReference type="Pfam" id="PF13302">
    <property type="entry name" value="Acetyltransf_3"/>
    <property type="match status" value="1"/>
</dbReference>
<dbReference type="EMBL" id="CP073078">
    <property type="protein sequence ID" value="QUD86325.1"/>
    <property type="molecule type" value="Genomic_DNA"/>
</dbReference>
<dbReference type="InterPro" id="IPR016181">
    <property type="entry name" value="Acyl_CoA_acyltransferase"/>
</dbReference>
<evidence type="ECO:0000313" key="3">
    <source>
        <dbReference type="Proteomes" id="UP000676409"/>
    </source>
</evidence>
<proteinExistence type="predicted"/>
<dbReference type="CDD" id="cd04301">
    <property type="entry name" value="NAT_SF"/>
    <property type="match status" value="1"/>
</dbReference>
<dbReference type="PROSITE" id="PS51186">
    <property type="entry name" value="GNAT"/>
    <property type="match status" value="1"/>
</dbReference>
<evidence type="ECO:0000313" key="2">
    <source>
        <dbReference type="EMBL" id="QUD86325.1"/>
    </source>
</evidence>
<dbReference type="SUPFAM" id="SSF55729">
    <property type="entry name" value="Acyl-CoA N-acyltransferases (Nat)"/>
    <property type="match status" value="1"/>
</dbReference>
<evidence type="ECO:0000259" key="1">
    <source>
        <dbReference type="PROSITE" id="PS51186"/>
    </source>
</evidence>